<reference evidence="4 5" key="1">
    <citation type="submission" date="2019-02" db="EMBL/GenBank/DDBJ databases">
        <title>Comparative genomic analysis of the Hafnia genus genomes.</title>
        <authorList>
            <person name="Zhiqiu Y."/>
            <person name="Chao Y."/>
            <person name="Yuhui D."/>
            <person name="Di H."/>
            <person name="Bin L."/>
        </authorList>
    </citation>
    <scope>NUCLEOTIDE SEQUENCE [LARGE SCALE GENOMIC DNA]</scope>
    <source>
        <strain evidence="4 5">PCM_1194</strain>
    </source>
</reference>
<dbReference type="SUPFAM" id="SSF53092">
    <property type="entry name" value="Creatinase/prolidase N-terminal domain"/>
    <property type="match status" value="1"/>
</dbReference>
<accession>A0A4V2J6Y2</accession>
<sequence length="383" mass="42112">MTLQICPSELSEHVMHQPSITAISRYQSWLKQQNLDAVIVNSKQNKFAHTGLLSASGYVFITRTSQHILVDSRYIQELSAKSDGYQLHLIDAQNSAAGHINQIIASENLKKVGFEGQHLSYSDSIKLMESMNVELKPVDVDVLRQIKNASEISTLKSACLMADRTCAHIRQYIQPGMTEHQIATELEWFMKNEGAEKTAFDTIVASGIRGAMPHAKASTKRVQAGEFITLDFGAQHQGYCSDMTRTFLVSGSQPQAIEEHPLYGIYQIVLQAQLAAIAAIHPGVRCCDVDRAARDVISSAGYGDHFSHNTGHAIGIDVHENPRFSPSDTTQLQPGMLLTVEPGIYLPERGGVRIEDVVLVTENGGEVLYQMPKQLLLTGGDAQ</sequence>
<evidence type="ECO:0000313" key="4">
    <source>
        <dbReference type="EMBL" id="TBM24066.1"/>
    </source>
</evidence>
<dbReference type="Gene3D" id="3.40.350.10">
    <property type="entry name" value="Creatinase/prolidase N-terminal domain"/>
    <property type="match status" value="1"/>
</dbReference>
<organism evidence="4 5">
    <name type="scientific">Hafnia paralvei</name>
    <dbReference type="NCBI Taxonomy" id="546367"/>
    <lineage>
        <taxon>Bacteria</taxon>
        <taxon>Pseudomonadati</taxon>
        <taxon>Pseudomonadota</taxon>
        <taxon>Gammaproteobacteria</taxon>
        <taxon>Enterobacterales</taxon>
        <taxon>Hafniaceae</taxon>
        <taxon>Hafnia</taxon>
    </lineage>
</organism>
<evidence type="ECO:0000259" key="2">
    <source>
        <dbReference type="Pfam" id="PF00557"/>
    </source>
</evidence>
<name>A0A4V2J6Y2_9GAMM</name>
<dbReference type="CDD" id="cd01092">
    <property type="entry name" value="APP-like"/>
    <property type="match status" value="1"/>
</dbReference>
<evidence type="ECO:0000313" key="5">
    <source>
        <dbReference type="Proteomes" id="UP000293380"/>
    </source>
</evidence>
<comment type="caution">
    <text evidence="4">The sequence shown here is derived from an EMBL/GenBank/DDBJ whole genome shotgun (WGS) entry which is preliminary data.</text>
</comment>
<dbReference type="PANTHER" id="PTHR46112:SF3">
    <property type="entry name" value="AMINOPEPTIDASE YPDF"/>
    <property type="match status" value="1"/>
</dbReference>
<dbReference type="PANTHER" id="PTHR46112">
    <property type="entry name" value="AMINOPEPTIDASE"/>
    <property type="match status" value="1"/>
</dbReference>
<dbReference type="InterPro" id="IPR000587">
    <property type="entry name" value="Creatinase_N"/>
</dbReference>
<dbReference type="SUPFAM" id="SSF55920">
    <property type="entry name" value="Creatinase/aminopeptidase"/>
    <property type="match status" value="1"/>
</dbReference>
<keyword evidence="4" id="KW-0031">Aminopeptidase</keyword>
<protein>
    <submittedName>
        <fullName evidence="4">Aminopeptidase</fullName>
        <ecNumber evidence="4">3.4.11.-</ecNumber>
    </submittedName>
</protein>
<dbReference type="EC" id="3.4.11.-" evidence="4"/>
<dbReference type="Proteomes" id="UP000293380">
    <property type="component" value="Unassembled WGS sequence"/>
</dbReference>
<keyword evidence="1 4" id="KW-0378">Hydrolase</keyword>
<dbReference type="NCBIfam" id="NF007310">
    <property type="entry name" value="PRK09795.1"/>
    <property type="match status" value="1"/>
</dbReference>
<dbReference type="InterPro" id="IPR036005">
    <property type="entry name" value="Creatinase/aminopeptidase-like"/>
</dbReference>
<feature type="domain" description="Creatinase N-terminal" evidence="3">
    <location>
        <begin position="23"/>
        <end position="144"/>
    </location>
</feature>
<dbReference type="Gene3D" id="3.90.230.10">
    <property type="entry name" value="Creatinase/methionine aminopeptidase superfamily"/>
    <property type="match status" value="1"/>
</dbReference>
<dbReference type="AlphaFoldDB" id="A0A4V2J6Y2"/>
<dbReference type="EMBL" id="SITD01000062">
    <property type="protein sequence ID" value="TBM24066.1"/>
    <property type="molecule type" value="Genomic_DNA"/>
</dbReference>
<dbReference type="Pfam" id="PF00557">
    <property type="entry name" value="Peptidase_M24"/>
    <property type="match status" value="1"/>
</dbReference>
<dbReference type="InterPro" id="IPR050659">
    <property type="entry name" value="Peptidase_M24B"/>
</dbReference>
<evidence type="ECO:0000259" key="3">
    <source>
        <dbReference type="Pfam" id="PF01321"/>
    </source>
</evidence>
<dbReference type="Pfam" id="PF01321">
    <property type="entry name" value="Creatinase_N"/>
    <property type="match status" value="1"/>
</dbReference>
<dbReference type="InterPro" id="IPR000994">
    <property type="entry name" value="Pept_M24"/>
</dbReference>
<gene>
    <name evidence="4" type="ORF">EYY89_15330</name>
</gene>
<dbReference type="FunFam" id="3.90.230.10:FF:000014">
    <property type="entry name" value="Aminopeptidase P family protein"/>
    <property type="match status" value="1"/>
</dbReference>
<feature type="domain" description="Peptidase M24" evidence="2">
    <location>
        <begin position="155"/>
        <end position="362"/>
    </location>
</feature>
<dbReference type="InterPro" id="IPR029149">
    <property type="entry name" value="Creatin/AminoP/Spt16_N"/>
</dbReference>
<proteinExistence type="predicted"/>
<keyword evidence="4" id="KW-0645">Protease</keyword>
<evidence type="ECO:0000256" key="1">
    <source>
        <dbReference type="ARBA" id="ARBA00022801"/>
    </source>
</evidence>
<dbReference type="GO" id="GO:0004177">
    <property type="term" value="F:aminopeptidase activity"/>
    <property type="evidence" value="ECO:0007669"/>
    <property type="project" value="UniProtKB-KW"/>
</dbReference>